<dbReference type="PANTHER" id="PTHR43883:SF1">
    <property type="entry name" value="GLUCONOKINASE"/>
    <property type="match status" value="1"/>
</dbReference>
<protein>
    <submittedName>
        <fullName evidence="1">Aminoglycoside phosphotransferase</fullName>
    </submittedName>
</protein>
<dbReference type="Pfam" id="PF13671">
    <property type="entry name" value="AAA_33"/>
    <property type="match status" value="1"/>
</dbReference>
<dbReference type="AlphaFoldDB" id="A0A2S5CG91"/>
<reference evidence="1 2" key="1">
    <citation type="submission" date="2017-11" db="EMBL/GenBank/DDBJ databases">
        <title>Draft Genome Sequence of Methylobacter psychrotolerans Sph1T, an Obligate Methanotroph from Low-Temperature Environments.</title>
        <authorList>
            <person name="Oshkin I.Y."/>
            <person name="Miroshnikov K."/>
            <person name="Belova S.E."/>
            <person name="Korzhenkov A."/>
            <person name="Toshchakov S.V."/>
            <person name="Dedysh S.N."/>
        </authorList>
    </citation>
    <scope>NUCLEOTIDE SEQUENCE [LARGE SCALE GENOMIC DNA]</scope>
    <source>
        <strain evidence="1 2">Sph1</strain>
    </source>
</reference>
<dbReference type="SUPFAM" id="SSF52540">
    <property type="entry name" value="P-loop containing nucleoside triphosphate hydrolases"/>
    <property type="match status" value="1"/>
</dbReference>
<evidence type="ECO:0000313" key="1">
    <source>
        <dbReference type="EMBL" id="POZ49777.1"/>
    </source>
</evidence>
<organism evidence="1 2">
    <name type="scientific">Methylovulum psychrotolerans</name>
    <dbReference type="NCBI Taxonomy" id="1704499"/>
    <lineage>
        <taxon>Bacteria</taxon>
        <taxon>Pseudomonadati</taxon>
        <taxon>Pseudomonadota</taxon>
        <taxon>Gammaproteobacteria</taxon>
        <taxon>Methylococcales</taxon>
        <taxon>Methylococcaceae</taxon>
        <taxon>Methylovulum</taxon>
    </lineage>
</organism>
<comment type="caution">
    <text evidence="1">The sequence shown here is derived from an EMBL/GenBank/DDBJ whole genome shotgun (WGS) entry which is preliminary data.</text>
</comment>
<sequence>MTSIPTDPPAQDSGFALLKGLGKAEAYNHPTESIRLIETHISWVLLTGQYAYKIKKPVNFGFLDFSALAQREFFCHEELRLNQRLAASWYLDVVPITGSPAAPKMAGTGAAIEYAVKMRQFPCAQTLRESAECGQLSTDEIDQIASLVADFHHTVARTDDQSPYGSSQDIRYWFTENFIGIRPFLKSSGQVQQLAALQVWGDAEWHSKAALMQQRQQQGWVRECHGDLHLGNMTLVDGKVIPFDCIEFNPLLSWIDVMSEVAFLMNDLLRFGYEVYAYRFLNRYLQATGDYPGLALLRYYWVYRALVRAKIALLRASQNPEADGQLCAEYGLFADLAERFTQPGKAGLIIMHGFSGSGKSTLASQVAENIGALQIRSDIERKRLLGYTAQADTGSDLGTGIYSQEASRQTYRHLAVLAKGVLEAGFSVIVDAAFLNSEQREGFLQLAEDCQTPFIIIAVQAADETLCQRIRQRQGDASEATVAVLRQQQQAAEPLGEAEQRHTIAVDTERGDALERVLTQLGKICP</sequence>
<evidence type="ECO:0000313" key="2">
    <source>
        <dbReference type="Proteomes" id="UP000237423"/>
    </source>
</evidence>
<name>A0A2S5CG91_9GAMM</name>
<gene>
    <name evidence="1" type="ORF">AADEFJLK_04453</name>
</gene>
<dbReference type="GO" id="GO:0016740">
    <property type="term" value="F:transferase activity"/>
    <property type="evidence" value="ECO:0007669"/>
    <property type="project" value="UniProtKB-KW"/>
</dbReference>
<dbReference type="Gene3D" id="3.90.1200.10">
    <property type="match status" value="1"/>
</dbReference>
<dbReference type="EMBL" id="PGFZ01000024">
    <property type="protein sequence ID" value="POZ49777.1"/>
    <property type="molecule type" value="Genomic_DNA"/>
</dbReference>
<keyword evidence="1" id="KW-0808">Transferase</keyword>
<dbReference type="InterPro" id="IPR027417">
    <property type="entry name" value="P-loop_NTPase"/>
</dbReference>
<dbReference type="RefSeq" id="WP_103975859.1">
    <property type="nucleotide sequence ID" value="NZ_PGFZ01000024.1"/>
</dbReference>
<dbReference type="PANTHER" id="PTHR43883">
    <property type="entry name" value="SLR0207 PROTEIN"/>
    <property type="match status" value="1"/>
</dbReference>
<dbReference type="Gene3D" id="3.40.50.300">
    <property type="entry name" value="P-loop containing nucleotide triphosphate hydrolases"/>
    <property type="match status" value="1"/>
</dbReference>
<dbReference type="InterPro" id="IPR011009">
    <property type="entry name" value="Kinase-like_dom_sf"/>
</dbReference>
<accession>A0A2S5CG91</accession>
<proteinExistence type="predicted"/>
<dbReference type="InterPro" id="IPR052732">
    <property type="entry name" value="Cell-binding_unc_protein"/>
</dbReference>
<dbReference type="SUPFAM" id="SSF56112">
    <property type="entry name" value="Protein kinase-like (PK-like)"/>
    <property type="match status" value="1"/>
</dbReference>
<dbReference type="Proteomes" id="UP000237423">
    <property type="component" value="Unassembled WGS sequence"/>
</dbReference>